<name>A0A919TA14_9ACTN</name>
<gene>
    <name evidence="1" type="ORF">Ato02nite_026940</name>
</gene>
<dbReference type="EMBL" id="BOQN01000038">
    <property type="protein sequence ID" value="GIM90901.1"/>
    <property type="molecule type" value="Genomic_DNA"/>
</dbReference>
<proteinExistence type="predicted"/>
<reference evidence="1 2" key="1">
    <citation type="submission" date="2021-03" db="EMBL/GenBank/DDBJ databases">
        <title>Whole genome shotgun sequence of Actinoplanes toevensis NBRC 105298.</title>
        <authorList>
            <person name="Komaki H."/>
            <person name="Tamura T."/>
        </authorList>
    </citation>
    <scope>NUCLEOTIDE SEQUENCE [LARGE SCALE GENOMIC DNA]</scope>
    <source>
        <strain evidence="1 2">NBRC 105298</strain>
    </source>
</reference>
<dbReference type="AlphaFoldDB" id="A0A919TA14"/>
<protein>
    <submittedName>
        <fullName evidence="1">Uncharacterized protein</fullName>
    </submittedName>
</protein>
<accession>A0A919TA14</accession>
<sequence>MDTASVAGMANFGIRDLDDSVSARLIVHIARSGRSAEGADSPQTDLFRALLERFAQLGGIDLDLPDRRQF</sequence>
<organism evidence="1 2">
    <name type="scientific">Paractinoplanes toevensis</name>
    <dbReference type="NCBI Taxonomy" id="571911"/>
    <lineage>
        <taxon>Bacteria</taxon>
        <taxon>Bacillati</taxon>
        <taxon>Actinomycetota</taxon>
        <taxon>Actinomycetes</taxon>
        <taxon>Micromonosporales</taxon>
        <taxon>Micromonosporaceae</taxon>
        <taxon>Paractinoplanes</taxon>
    </lineage>
</organism>
<keyword evidence="2" id="KW-1185">Reference proteome</keyword>
<evidence type="ECO:0000313" key="2">
    <source>
        <dbReference type="Proteomes" id="UP000677082"/>
    </source>
</evidence>
<dbReference type="Proteomes" id="UP000677082">
    <property type="component" value="Unassembled WGS sequence"/>
</dbReference>
<comment type="caution">
    <text evidence="1">The sequence shown here is derived from an EMBL/GenBank/DDBJ whole genome shotgun (WGS) entry which is preliminary data.</text>
</comment>
<evidence type="ECO:0000313" key="1">
    <source>
        <dbReference type="EMBL" id="GIM90901.1"/>
    </source>
</evidence>